<gene>
    <name evidence="6" type="primary">allA</name>
    <name evidence="5" type="ORF">PhaeoP66_02810</name>
    <name evidence="6" type="ORF">PhaeoP88_00549</name>
</gene>
<dbReference type="Proteomes" id="UP000236447">
    <property type="component" value="Chromosome"/>
</dbReference>
<dbReference type="Gene3D" id="2.60.120.480">
    <property type="entry name" value="Ureidoglycolate hydrolase"/>
    <property type="match status" value="1"/>
</dbReference>
<keyword evidence="8" id="KW-1185">Reference proteome</keyword>
<dbReference type="InterPro" id="IPR024060">
    <property type="entry name" value="Ureidoglycolate_lyase_dom_sf"/>
</dbReference>
<dbReference type="NCBIfam" id="NF002952">
    <property type="entry name" value="PRK03606.2-3"/>
    <property type="match status" value="1"/>
</dbReference>
<dbReference type="Pfam" id="PF04115">
    <property type="entry name" value="Ureidogly_lyase"/>
    <property type="match status" value="1"/>
</dbReference>
<comment type="catalytic activity">
    <reaction evidence="4">
        <text>(S)-ureidoglycolate = urea + glyoxylate</text>
        <dbReference type="Rhea" id="RHEA:11304"/>
        <dbReference type="ChEBI" id="CHEBI:16199"/>
        <dbReference type="ChEBI" id="CHEBI:36655"/>
        <dbReference type="ChEBI" id="CHEBI:57296"/>
        <dbReference type="EC" id="4.3.2.3"/>
    </reaction>
</comment>
<evidence type="ECO:0000256" key="2">
    <source>
        <dbReference type="ARBA" id="ARBA00022631"/>
    </source>
</evidence>
<dbReference type="InterPro" id="IPR007247">
    <property type="entry name" value="Ureidogly_lyase"/>
</dbReference>
<protein>
    <submittedName>
        <fullName evidence="6">Ureidoglycolate hydrolase AllA</fullName>
        <ecNumber evidence="6">3.5.1.116</ecNumber>
    </submittedName>
</protein>
<dbReference type="GO" id="GO:0004848">
    <property type="term" value="F:ureidoglycolate hydrolase activity"/>
    <property type="evidence" value="ECO:0007669"/>
    <property type="project" value="UniProtKB-EC"/>
</dbReference>
<evidence type="ECO:0000256" key="1">
    <source>
        <dbReference type="ARBA" id="ARBA00011738"/>
    </source>
</evidence>
<dbReference type="GO" id="GO:0006144">
    <property type="term" value="P:purine nucleobase metabolic process"/>
    <property type="evidence" value="ECO:0007669"/>
    <property type="project" value="UniProtKB-KW"/>
</dbReference>
<dbReference type="PANTHER" id="PTHR21221">
    <property type="entry name" value="UREIDOGLYCOLATE HYDROLASE"/>
    <property type="match status" value="1"/>
</dbReference>
<dbReference type="NCBIfam" id="NF009932">
    <property type="entry name" value="PRK13395.1"/>
    <property type="match status" value="1"/>
</dbReference>
<dbReference type="SUPFAM" id="SSF51182">
    <property type="entry name" value="RmlC-like cupins"/>
    <property type="match status" value="1"/>
</dbReference>
<comment type="subunit">
    <text evidence="1">Homodimer.</text>
</comment>
<dbReference type="GO" id="GO:0050385">
    <property type="term" value="F:ureidoglycolate lyase activity"/>
    <property type="evidence" value="ECO:0007669"/>
    <property type="project" value="UniProtKB-EC"/>
</dbReference>
<sequence length="161" mass="17322">MKTVEIRPISAEGFAPFGDLIDCTGAPDKIINQGLCGRYHDRAQLAFTTGCAGLSLFNAEPRALPMPLLMVERHPEGSQAFIPMSETGFLVIVAPDAGGAPGQPLAFETQPGQAINFHRGTWHGVLTPLTAPGLFAVVDRIGEGANLEEHWFDTPYQVIRP</sequence>
<keyword evidence="6" id="KW-0378">Hydrolase</keyword>
<keyword evidence="2" id="KW-0659">Purine metabolism</keyword>
<dbReference type="PANTHER" id="PTHR21221:SF1">
    <property type="entry name" value="UREIDOGLYCOLATE LYASE"/>
    <property type="match status" value="1"/>
</dbReference>
<dbReference type="EC" id="3.5.1.116" evidence="6"/>
<reference evidence="5 8" key="3">
    <citation type="journal article" date="2017" name="Int. J. Syst. Evol. Microbiol.">
        <title>Adaptation of Surface-Associated Bacteria to the Open Ocean: A Genomically Distinct Subpopulation of Phaeobacter gallaeciensis Colonizes Pacific Mesozooplankton.</title>
        <authorList>
            <person name="Freese H.M."/>
            <person name="Methner A."/>
            <person name="Overmann J."/>
        </authorList>
    </citation>
    <scope>NUCLEOTIDE SEQUENCE [LARGE SCALE GENOMIC DNA]</scope>
    <source>
        <strain evidence="5 8">P66</strain>
    </source>
</reference>
<evidence type="ECO:0000313" key="5">
    <source>
        <dbReference type="EMBL" id="AUQ95567.1"/>
    </source>
</evidence>
<dbReference type="EMBL" id="CP010705">
    <property type="protein sequence ID" value="AUQ95567.1"/>
    <property type="molecule type" value="Genomic_DNA"/>
</dbReference>
<dbReference type="Proteomes" id="UP000236536">
    <property type="component" value="Chromosome"/>
</dbReference>
<dbReference type="RefSeq" id="WP_102874774.1">
    <property type="nucleotide sequence ID" value="NZ_CP010599.1"/>
</dbReference>
<evidence type="ECO:0000313" key="8">
    <source>
        <dbReference type="Proteomes" id="UP000236536"/>
    </source>
</evidence>
<proteinExistence type="predicted"/>
<evidence type="ECO:0000256" key="4">
    <source>
        <dbReference type="ARBA" id="ARBA00047684"/>
    </source>
</evidence>
<evidence type="ECO:0000256" key="3">
    <source>
        <dbReference type="ARBA" id="ARBA00023239"/>
    </source>
</evidence>
<accession>A0A2I7GBU8</accession>
<dbReference type="PIRSF" id="PIRSF017306">
    <property type="entry name" value="Ureidogly_hydro"/>
    <property type="match status" value="1"/>
</dbReference>
<organism evidence="6 7">
    <name type="scientific">Phaeobacter inhibens</name>
    <dbReference type="NCBI Taxonomy" id="221822"/>
    <lineage>
        <taxon>Bacteria</taxon>
        <taxon>Pseudomonadati</taxon>
        <taxon>Pseudomonadota</taxon>
        <taxon>Alphaproteobacteria</taxon>
        <taxon>Rhodobacterales</taxon>
        <taxon>Roseobacteraceae</taxon>
        <taxon>Phaeobacter</taxon>
    </lineage>
</organism>
<dbReference type="GO" id="GO:0000256">
    <property type="term" value="P:allantoin catabolic process"/>
    <property type="evidence" value="ECO:0007669"/>
    <property type="project" value="InterPro"/>
</dbReference>
<evidence type="ECO:0000313" key="7">
    <source>
        <dbReference type="Proteomes" id="UP000236447"/>
    </source>
</evidence>
<dbReference type="AlphaFoldDB" id="A0A2I7GBU8"/>
<dbReference type="InterPro" id="IPR047233">
    <property type="entry name" value="UAH_cupin"/>
</dbReference>
<dbReference type="CDD" id="cd20298">
    <property type="entry name" value="cupin_UAH"/>
    <property type="match status" value="1"/>
</dbReference>
<dbReference type="InterPro" id="IPR011051">
    <property type="entry name" value="RmlC_Cupin_sf"/>
</dbReference>
<evidence type="ECO:0000313" key="6">
    <source>
        <dbReference type="EMBL" id="AUQ97946.1"/>
    </source>
</evidence>
<keyword evidence="3" id="KW-0456">Lyase</keyword>
<reference evidence="7 8" key="2">
    <citation type="journal article" date="2017" name="Genome Biol. Evol.">
        <title>Trajectories and Drivers of Genome Evolution in Surface-Associated Marine Phaeobacter.</title>
        <authorList>
            <person name="Freese H.M."/>
            <person name="Sikorski J."/>
            <person name="Bunk B."/>
            <person name="Scheuner C."/>
            <person name="Meier-Kolthoff J.P."/>
            <person name="Sproer C."/>
            <person name="Gram L."/>
            <person name="Overmann J."/>
        </authorList>
    </citation>
    <scope>NUCLEOTIDE SEQUENCE [LARGE SCALE GENOMIC DNA]</scope>
    <source>
        <strain evidence="5 8">P66</strain>
        <strain evidence="6 7">P88</strain>
    </source>
</reference>
<dbReference type="EMBL" id="CP010725">
    <property type="protein sequence ID" value="AUQ97946.1"/>
    <property type="molecule type" value="Genomic_DNA"/>
</dbReference>
<reference evidence="6 7" key="1">
    <citation type="journal article" date="2017" name="Front. Microbiol.">
        <title>Phaeobacter piscinae sp. nov., a species of the Roseobacter group and potential aquaculture probiont.</title>
        <authorList>
            <person name="Sonnenschein E.C."/>
            <person name="Phippen C.B.W."/>
            <person name="Nielsen K.F."/>
            <person name="Mateiu R.V."/>
            <person name="Melchiorsen J."/>
            <person name="Gram L."/>
            <person name="Overmann J."/>
            <person name="Freese H.M."/>
        </authorList>
    </citation>
    <scope>NUCLEOTIDE SEQUENCE [LARGE SCALE GENOMIC DNA]</scope>
    <source>
        <strain evidence="6 7">P88</strain>
    </source>
</reference>
<name>A0A2I7GBU8_9RHOB</name>